<evidence type="ECO:0000256" key="1">
    <source>
        <dbReference type="ARBA" id="ARBA00009998"/>
    </source>
</evidence>
<dbReference type="NCBIfam" id="NF002139">
    <property type="entry name" value="PRK00977.1-3"/>
    <property type="match status" value="1"/>
</dbReference>
<name>A0A7Z0DAQ5_9ACTN</name>
<evidence type="ECO:0000256" key="6">
    <source>
        <dbReference type="HAMAP-Rule" id="MF_00337"/>
    </source>
</evidence>
<dbReference type="InterPro" id="IPR037004">
    <property type="entry name" value="Exonuc_VII_ssu_sf"/>
</dbReference>
<accession>A0A7Z0DAQ5</accession>
<dbReference type="GO" id="GO:0006308">
    <property type="term" value="P:DNA catabolic process"/>
    <property type="evidence" value="ECO:0007669"/>
    <property type="project" value="UniProtKB-UniRule"/>
</dbReference>
<dbReference type="GO" id="GO:0005829">
    <property type="term" value="C:cytosol"/>
    <property type="evidence" value="ECO:0007669"/>
    <property type="project" value="TreeGrafter"/>
</dbReference>
<dbReference type="Proteomes" id="UP000527616">
    <property type="component" value="Unassembled WGS sequence"/>
</dbReference>
<dbReference type="EC" id="3.1.11.6" evidence="6"/>
<evidence type="ECO:0000256" key="4">
    <source>
        <dbReference type="ARBA" id="ARBA00022801"/>
    </source>
</evidence>
<keyword evidence="4 6" id="KW-0378">Hydrolase</keyword>
<keyword evidence="3 6" id="KW-0540">Nuclease</keyword>
<evidence type="ECO:0000256" key="3">
    <source>
        <dbReference type="ARBA" id="ARBA00022722"/>
    </source>
</evidence>
<dbReference type="NCBIfam" id="TIGR01280">
    <property type="entry name" value="xseB"/>
    <property type="match status" value="1"/>
</dbReference>
<dbReference type="PANTHER" id="PTHR34137">
    <property type="entry name" value="EXODEOXYRIBONUCLEASE 7 SMALL SUBUNIT"/>
    <property type="match status" value="1"/>
</dbReference>
<dbReference type="EMBL" id="JACBZS010000001">
    <property type="protein sequence ID" value="NYI71889.1"/>
    <property type="molecule type" value="Genomic_DNA"/>
</dbReference>
<keyword evidence="5 6" id="KW-0269">Exonuclease</keyword>
<comment type="catalytic activity">
    <reaction evidence="6">
        <text>Exonucleolytic cleavage in either 5'- to 3'- or 3'- to 5'-direction to yield nucleoside 5'-phosphates.</text>
        <dbReference type="EC" id="3.1.11.6"/>
    </reaction>
</comment>
<dbReference type="GO" id="GO:0009318">
    <property type="term" value="C:exodeoxyribonuclease VII complex"/>
    <property type="evidence" value="ECO:0007669"/>
    <property type="project" value="UniProtKB-UniRule"/>
</dbReference>
<comment type="subunit">
    <text evidence="6">Heterooligomer composed of large and small subunits.</text>
</comment>
<protein>
    <recommendedName>
        <fullName evidence="6">Exodeoxyribonuclease 7 small subunit</fullName>
        <ecNumber evidence="6">3.1.11.6</ecNumber>
    </recommendedName>
    <alternativeName>
        <fullName evidence="6">Exodeoxyribonuclease VII small subunit</fullName>
        <shortName evidence="6">Exonuclease VII small subunit</shortName>
    </alternativeName>
</protein>
<comment type="caution">
    <text evidence="7">The sequence shown here is derived from an EMBL/GenBank/DDBJ whole genome shotgun (WGS) entry which is preliminary data.</text>
</comment>
<evidence type="ECO:0000313" key="8">
    <source>
        <dbReference type="Proteomes" id="UP000527616"/>
    </source>
</evidence>
<dbReference type="AlphaFoldDB" id="A0A7Z0DAQ5"/>
<dbReference type="InterPro" id="IPR003761">
    <property type="entry name" value="Exonuc_VII_S"/>
</dbReference>
<reference evidence="7 8" key="1">
    <citation type="submission" date="2020-07" db="EMBL/GenBank/DDBJ databases">
        <title>Sequencing the genomes of 1000 actinobacteria strains.</title>
        <authorList>
            <person name="Klenk H.-P."/>
        </authorList>
    </citation>
    <scope>NUCLEOTIDE SEQUENCE [LARGE SCALE GENOMIC DNA]</scope>
    <source>
        <strain evidence="7 8">DSM 103164</strain>
    </source>
</reference>
<dbReference type="Gene3D" id="1.10.287.1040">
    <property type="entry name" value="Exonuclease VII, small subunit"/>
    <property type="match status" value="1"/>
</dbReference>
<dbReference type="SUPFAM" id="SSF116842">
    <property type="entry name" value="XseB-like"/>
    <property type="match status" value="1"/>
</dbReference>
<keyword evidence="8" id="KW-1185">Reference proteome</keyword>
<gene>
    <name evidence="6" type="primary">xseB</name>
    <name evidence="7" type="ORF">GGQ54_002449</name>
</gene>
<comment type="subcellular location">
    <subcellularLocation>
        <location evidence="6">Cytoplasm</location>
    </subcellularLocation>
</comment>
<dbReference type="HAMAP" id="MF_00337">
    <property type="entry name" value="Exonuc_7_S"/>
    <property type="match status" value="1"/>
</dbReference>
<dbReference type="Pfam" id="PF02609">
    <property type="entry name" value="Exonuc_VII_S"/>
    <property type="match status" value="1"/>
</dbReference>
<dbReference type="GO" id="GO:0008855">
    <property type="term" value="F:exodeoxyribonuclease VII activity"/>
    <property type="evidence" value="ECO:0007669"/>
    <property type="project" value="UniProtKB-UniRule"/>
</dbReference>
<comment type="similarity">
    <text evidence="1 6">Belongs to the XseB family.</text>
</comment>
<dbReference type="PANTHER" id="PTHR34137:SF1">
    <property type="entry name" value="EXODEOXYRIBONUCLEASE 7 SMALL SUBUNIT"/>
    <property type="match status" value="1"/>
</dbReference>
<dbReference type="PIRSF" id="PIRSF006488">
    <property type="entry name" value="Exonuc_VII_S"/>
    <property type="match status" value="1"/>
</dbReference>
<evidence type="ECO:0000256" key="2">
    <source>
        <dbReference type="ARBA" id="ARBA00022490"/>
    </source>
</evidence>
<comment type="function">
    <text evidence="6">Bidirectionally degrades single-stranded DNA into large acid-insoluble oligonucleotides, which are then degraded further into small acid-soluble oligonucleotides.</text>
</comment>
<organism evidence="7 8">
    <name type="scientific">Naumannella cuiyingiana</name>
    <dbReference type="NCBI Taxonomy" id="1347891"/>
    <lineage>
        <taxon>Bacteria</taxon>
        <taxon>Bacillati</taxon>
        <taxon>Actinomycetota</taxon>
        <taxon>Actinomycetes</taxon>
        <taxon>Propionibacteriales</taxon>
        <taxon>Propionibacteriaceae</taxon>
        <taxon>Naumannella</taxon>
    </lineage>
</organism>
<evidence type="ECO:0000313" key="7">
    <source>
        <dbReference type="EMBL" id="NYI71889.1"/>
    </source>
</evidence>
<proteinExistence type="inferred from homology"/>
<sequence length="80" mass="8602">MSANDGATGEQSPDETEISYEAAREELVGIVGRLESGGVPLAESLELWERGEKLARICADWLDGARARVEAARATDQPDD</sequence>
<keyword evidence="2 6" id="KW-0963">Cytoplasm</keyword>
<dbReference type="RefSeq" id="WP_179445656.1">
    <property type="nucleotide sequence ID" value="NZ_JACBZS010000001.1"/>
</dbReference>
<evidence type="ECO:0000256" key="5">
    <source>
        <dbReference type="ARBA" id="ARBA00022839"/>
    </source>
</evidence>